<dbReference type="GO" id="GO:0000731">
    <property type="term" value="P:DNA synthesis involved in DNA repair"/>
    <property type="evidence" value="ECO:0007669"/>
    <property type="project" value="TreeGrafter"/>
</dbReference>
<dbReference type="PANTHER" id="PTHR32182">
    <property type="entry name" value="DNA REPLICATION AND REPAIR PROTEIN RECF"/>
    <property type="match status" value="1"/>
</dbReference>
<dbReference type="GO" id="GO:0006302">
    <property type="term" value="P:double-strand break repair"/>
    <property type="evidence" value="ECO:0007669"/>
    <property type="project" value="TreeGrafter"/>
</dbReference>
<dbReference type="PANTHER" id="PTHR32182:SF22">
    <property type="entry name" value="ATP-DEPENDENT ENDONUCLEASE, OLD FAMILY-RELATED"/>
    <property type="match status" value="1"/>
</dbReference>
<dbReference type="InterPro" id="IPR027417">
    <property type="entry name" value="P-loop_NTPase"/>
</dbReference>
<organism evidence="1 2">
    <name type="scientific">Flavobacterium muglaense</name>
    <dbReference type="NCBI Taxonomy" id="2764716"/>
    <lineage>
        <taxon>Bacteria</taxon>
        <taxon>Pseudomonadati</taxon>
        <taxon>Bacteroidota</taxon>
        <taxon>Flavobacteriia</taxon>
        <taxon>Flavobacteriales</taxon>
        <taxon>Flavobacteriaceae</taxon>
        <taxon>Flavobacterium</taxon>
    </lineage>
</organism>
<dbReference type="Proteomes" id="UP000641454">
    <property type="component" value="Unassembled WGS sequence"/>
</dbReference>
<keyword evidence="2" id="KW-1185">Reference proteome</keyword>
<accession>A0A923MYS1</accession>
<proteinExistence type="predicted"/>
<evidence type="ECO:0000313" key="1">
    <source>
        <dbReference type="EMBL" id="MBC5844164.1"/>
    </source>
</evidence>
<dbReference type="EMBL" id="JACRUL010000011">
    <property type="protein sequence ID" value="MBC5844164.1"/>
    <property type="molecule type" value="Genomic_DNA"/>
</dbReference>
<dbReference type="AlphaFoldDB" id="A0A923MYS1"/>
<gene>
    <name evidence="1" type="ORF">H8R25_06910</name>
</gene>
<sequence length="750" mass="88160">MNNENNFKLIAIRPLSDCNERFLKNLNKGEIYQFYNDYKFLNKKNKEVGINDDVSDINFASSVPKDFYNIESADGHNLNINISAVVGKNGSGKSSLMELFYASIYLFSINENILYPNVNSINERKKIILKKEKEDKKTQNEIVSTEKLRTFQMLSKFKNYQTNDEKYFEELKKQFVLYIERENILKDLDRKKTKNLNEVKNDLNNIELIKTQLAVELYYEIDSLFFKLSIKKGLSKVELINKDLAISRSLVIDDLLDKPFNFSDYFFYTISINYSHYGLNSLFLGDWITNLFHKNDGYKTPIVINPMRTEGNYDINKEIKFAKYRLLSNILIEAIHSKKDDKIFITDNQYIDKVRFKINSKKVKNKYVDDKGEIISGSSKELNLLMDLYDVFFPTHELIQLRTSKNKFIDLISNYIIQKISKISLTYEGFYEGYQNPVLFPNNKNDVFLQKLVDDSSHITTKLKQALNFLIHNNNTNFKKFEELILEDNEFVDFTLNELSDWMENPDFFEIINHIPPSIFDIEFILKDSKSIDNTTSTFNDLSSGEQQMIHAIQSVIYHLNNLQSVNYSIVKRVSYKSINIVFDEIELYFHPEYQRKFINELLKSLEKIYLGKEGGIESINIQFLTHSPFILSDIPTNNILKLENGNKLVLEYPEKTFGANIHEQLTHSFFMESTIGEFAIKKIEKIVEFYYLVRNSNDKEIITLRKEYLIIKDEFNFIMNSIGEEIIRGLLENHIGYIEEYLSINENYE</sequence>
<protein>
    <submittedName>
        <fullName evidence="1">AAA family ATPase</fullName>
    </submittedName>
</protein>
<dbReference type="GO" id="GO:0016887">
    <property type="term" value="F:ATP hydrolysis activity"/>
    <property type="evidence" value="ECO:0007669"/>
    <property type="project" value="InterPro"/>
</dbReference>
<comment type="caution">
    <text evidence="1">The sequence shown here is derived from an EMBL/GenBank/DDBJ whole genome shotgun (WGS) entry which is preliminary data.</text>
</comment>
<dbReference type="GO" id="GO:0005524">
    <property type="term" value="F:ATP binding"/>
    <property type="evidence" value="ECO:0007669"/>
    <property type="project" value="InterPro"/>
</dbReference>
<evidence type="ECO:0000313" key="2">
    <source>
        <dbReference type="Proteomes" id="UP000641454"/>
    </source>
</evidence>
<reference evidence="1 2" key="1">
    <citation type="submission" date="2020-08" db="EMBL/GenBank/DDBJ databases">
        <title>Description of novel Flavobacterium F-392 isolate.</title>
        <authorList>
            <person name="Saticioglu I.B."/>
            <person name="Duman M."/>
            <person name="Altun S."/>
        </authorList>
    </citation>
    <scope>NUCLEOTIDE SEQUENCE [LARGE SCALE GENOMIC DNA]</scope>
    <source>
        <strain evidence="1 2">F-392</strain>
    </source>
</reference>
<dbReference type="SUPFAM" id="SSF52540">
    <property type="entry name" value="P-loop containing nucleoside triphosphate hydrolases"/>
    <property type="match status" value="1"/>
</dbReference>
<name>A0A923MYS1_9FLAO</name>
<dbReference type="RefSeq" id="WP_187017831.1">
    <property type="nucleotide sequence ID" value="NZ_JACRUK010000011.1"/>
</dbReference>